<dbReference type="Pfam" id="PF12890">
    <property type="entry name" value="DHOase"/>
    <property type="match status" value="1"/>
</dbReference>
<evidence type="ECO:0000256" key="1">
    <source>
        <dbReference type="ARBA" id="ARBA00022833"/>
    </source>
</evidence>
<dbReference type="PANTHER" id="PTHR43668:SF2">
    <property type="entry name" value="ALLANTOINASE"/>
    <property type="match status" value="1"/>
</dbReference>
<organism evidence="5 6">
    <name type="scientific">Thioalkalivibrio halophilus</name>
    <dbReference type="NCBI Taxonomy" id="252474"/>
    <lineage>
        <taxon>Bacteria</taxon>
        <taxon>Pseudomonadati</taxon>
        <taxon>Pseudomonadota</taxon>
        <taxon>Gammaproteobacteria</taxon>
        <taxon>Chromatiales</taxon>
        <taxon>Ectothiorhodospiraceae</taxon>
        <taxon>Thioalkalivibrio</taxon>
    </lineage>
</organism>
<dbReference type="EMBL" id="MUZR01000027">
    <property type="protein sequence ID" value="OOC09990.1"/>
    <property type="molecule type" value="Genomic_DNA"/>
</dbReference>
<dbReference type="NCBIfam" id="NF005791">
    <property type="entry name" value="PRK07627.1"/>
    <property type="match status" value="1"/>
</dbReference>
<feature type="domain" description="Amidohydrolase 3" evidence="3">
    <location>
        <begin position="340"/>
        <end position="420"/>
    </location>
</feature>
<sequence length="430" mass="45601">MSVVIENVRILDPADGFDAVGDLCVQGEEILARGSTPEGFEPRRRIDGSGLWLFPGLVDLAARTREPGEEHKATIASEARAAARGGVTTLVMPPDTHPPVDSPAVIELITRRAREACGVRVYALGALTHGLEGQQLAEMAALMRAGAPGVSNGQRPLASLLILRRALEYASTFDLTTVLSAQDPALTGSGCVHEGPVSTRLGLSGIPEAAETAALGAILALVEQTGARVHVARLSTRRGAEMIAKARSDGLPISADVAAHQLFLTEVDVAEFNPDCHVIPPLRSQRDRDGLRAAVADGSIAAICSDHQPHEADSKLGPFADTLPGIAALETLLPLTLRLVEDGLLSLEQALSRITNGPAEVLGLEHGRLAPGSRADFVLFDPGALHDIRREHWLSAGHNTPFFDWTFGGEVRETWVAGRPTWSRPGEDDA</sequence>
<dbReference type="SUPFAM" id="SSF51556">
    <property type="entry name" value="Metallo-dependent hydrolases"/>
    <property type="match status" value="1"/>
</dbReference>
<dbReference type="InterPro" id="IPR013108">
    <property type="entry name" value="Amidohydro_3"/>
</dbReference>
<evidence type="ECO:0000256" key="2">
    <source>
        <dbReference type="ARBA" id="ARBA00022975"/>
    </source>
</evidence>
<evidence type="ECO:0000259" key="4">
    <source>
        <dbReference type="Pfam" id="PF12890"/>
    </source>
</evidence>
<keyword evidence="2" id="KW-0665">Pyrimidine biosynthesis</keyword>
<comment type="caution">
    <text evidence="5">The sequence shown here is derived from an EMBL/GenBank/DDBJ whole genome shotgun (WGS) entry which is preliminary data.</text>
</comment>
<proteinExistence type="predicted"/>
<accession>A0A1V2ZXZ4</accession>
<dbReference type="NCBIfam" id="TIGR00857">
    <property type="entry name" value="pyrC_multi"/>
    <property type="match status" value="1"/>
</dbReference>
<dbReference type="GO" id="GO:0004038">
    <property type="term" value="F:allantoinase activity"/>
    <property type="evidence" value="ECO:0007669"/>
    <property type="project" value="TreeGrafter"/>
</dbReference>
<feature type="domain" description="Dihydroorotase catalytic" evidence="4">
    <location>
        <begin position="53"/>
        <end position="237"/>
    </location>
</feature>
<dbReference type="Proteomes" id="UP000189177">
    <property type="component" value="Unassembled WGS sequence"/>
</dbReference>
<dbReference type="PANTHER" id="PTHR43668">
    <property type="entry name" value="ALLANTOINASE"/>
    <property type="match status" value="1"/>
</dbReference>
<dbReference type="CDD" id="cd01317">
    <property type="entry name" value="DHOase_IIa"/>
    <property type="match status" value="1"/>
</dbReference>
<dbReference type="STRING" id="252474.B1A74_07985"/>
<dbReference type="InterPro" id="IPR050138">
    <property type="entry name" value="DHOase/Allantoinase_Hydrolase"/>
</dbReference>
<reference evidence="5 6" key="1">
    <citation type="submission" date="2017-02" db="EMBL/GenBank/DDBJ databases">
        <title>Genomic diversity within the haloalkaliphilic genus Thioalkalivibrio.</title>
        <authorList>
            <person name="Ahn A.-C."/>
            <person name="Meier-Kolthoff J."/>
            <person name="Overmars L."/>
            <person name="Richter M."/>
            <person name="Woyke T."/>
            <person name="Sorokin D.Y."/>
            <person name="Muyzer G."/>
        </authorList>
    </citation>
    <scope>NUCLEOTIDE SEQUENCE [LARGE SCALE GENOMIC DNA]</scope>
    <source>
        <strain evidence="5 6">HL17</strain>
    </source>
</reference>
<dbReference type="GO" id="GO:0005737">
    <property type="term" value="C:cytoplasm"/>
    <property type="evidence" value="ECO:0007669"/>
    <property type="project" value="TreeGrafter"/>
</dbReference>
<dbReference type="RefSeq" id="WP_077244312.1">
    <property type="nucleotide sequence ID" value="NZ_MUZR01000027.1"/>
</dbReference>
<dbReference type="GO" id="GO:0046872">
    <property type="term" value="F:metal ion binding"/>
    <property type="evidence" value="ECO:0007669"/>
    <property type="project" value="InterPro"/>
</dbReference>
<dbReference type="InterPro" id="IPR004722">
    <property type="entry name" value="DHOase"/>
</dbReference>
<evidence type="ECO:0000313" key="6">
    <source>
        <dbReference type="Proteomes" id="UP000189177"/>
    </source>
</evidence>
<gene>
    <name evidence="5" type="ORF">B1A74_07985</name>
</gene>
<dbReference type="SUPFAM" id="SSF51338">
    <property type="entry name" value="Composite domain of metallo-dependent hydrolases"/>
    <property type="match status" value="1"/>
</dbReference>
<dbReference type="InterPro" id="IPR032466">
    <property type="entry name" value="Metal_Hydrolase"/>
</dbReference>
<dbReference type="GO" id="GO:0006221">
    <property type="term" value="P:pyrimidine nucleotide biosynthetic process"/>
    <property type="evidence" value="ECO:0007669"/>
    <property type="project" value="UniProtKB-KW"/>
</dbReference>
<dbReference type="Gene3D" id="3.20.20.140">
    <property type="entry name" value="Metal-dependent hydrolases"/>
    <property type="match status" value="1"/>
</dbReference>
<evidence type="ECO:0000259" key="3">
    <source>
        <dbReference type="Pfam" id="PF07969"/>
    </source>
</evidence>
<dbReference type="InterPro" id="IPR011059">
    <property type="entry name" value="Metal-dep_hydrolase_composite"/>
</dbReference>
<dbReference type="InterPro" id="IPR024403">
    <property type="entry name" value="DHOase_cat"/>
</dbReference>
<keyword evidence="1" id="KW-0862">Zinc</keyword>
<dbReference type="GO" id="GO:0006145">
    <property type="term" value="P:purine nucleobase catabolic process"/>
    <property type="evidence" value="ECO:0007669"/>
    <property type="project" value="TreeGrafter"/>
</dbReference>
<dbReference type="AlphaFoldDB" id="A0A1V2ZXZ4"/>
<dbReference type="GO" id="GO:0004151">
    <property type="term" value="F:dihydroorotase activity"/>
    <property type="evidence" value="ECO:0007669"/>
    <property type="project" value="InterPro"/>
</dbReference>
<dbReference type="OrthoDB" id="5687299at2"/>
<keyword evidence="6" id="KW-1185">Reference proteome</keyword>
<protein>
    <submittedName>
        <fullName evidence="5">Dihydroorotase</fullName>
    </submittedName>
</protein>
<dbReference type="Gene3D" id="2.30.40.10">
    <property type="entry name" value="Urease, subunit C, domain 1"/>
    <property type="match status" value="1"/>
</dbReference>
<name>A0A1V2ZXZ4_9GAMM</name>
<dbReference type="Pfam" id="PF07969">
    <property type="entry name" value="Amidohydro_3"/>
    <property type="match status" value="1"/>
</dbReference>
<evidence type="ECO:0000313" key="5">
    <source>
        <dbReference type="EMBL" id="OOC09990.1"/>
    </source>
</evidence>